<sequence length="180" mass="22251">MPWNDVSSPLTWIHIDFWVQKGVLVLQFLLFIPLISTTFAQLSFIFSIFQKISTPSPNLHHEAELPPRCGSCHRRSRHGCRLHDRDSHRYYHAHLDQDWHCWHRYWHHLHLQGPCPYPPGRRHWRRRCCWRCRHARPLRDWLYHHPLFAILYHLHFIVLLAWNRWVTYRDERYLTTIWLT</sequence>
<feature type="transmembrane region" description="Helical" evidence="1">
    <location>
        <begin position="24"/>
        <end position="49"/>
    </location>
</feature>
<keyword evidence="1" id="KW-1133">Transmembrane helix</keyword>
<gene>
    <name evidence="2" type="ORF">B0J15DRAFT_39125</name>
</gene>
<organism evidence="2 3">
    <name type="scientific">Fusarium solani</name>
    <name type="common">Filamentous fungus</name>
    <dbReference type="NCBI Taxonomy" id="169388"/>
    <lineage>
        <taxon>Eukaryota</taxon>
        <taxon>Fungi</taxon>
        <taxon>Dikarya</taxon>
        <taxon>Ascomycota</taxon>
        <taxon>Pezizomycotina</taxon>
        <taxon>Sordariomycetes</taxon>
        <taxon>Hypocreomycetidae</taxon>
        <taxon>Hypocreales</taxon>
        <taxon>Nectriaceae</taxon>
        <taxon>Fusarium</taxon>
        <taxon>Fusarium solani species complex</taxon>
    </lineage>
</organism>
<reference evidence="2" key="1">
    <citation type="journal article" date="2021" name="Nat. Commun.">
        <title>Genetic determinants of endophytism in the Arabidopsis root mycobiome.</title>
        <authorList>
            <person name="Mesny F."/>
            <person name="Miyauchi S."/>
            <person name="Thiergart T."/>
            <person name="Pickel B."/>
            <person name="Atanasova L."/>
            <person name="Karlsson M."/>
            <person name="Huettel B."/>
            <person name="Barry K.W."/>
            <person name="Haridas S."/>
            <person name="Chen C."/>
            <person name="Bauer D."/>
            <person name="Andreopoulos W."/>
            <person name="Pangilinan J."/>
            <person name="LaButti K."/>
            <person name="Riley R."/>
            <person name="Lipzen A."/>
            <person name="Clum A."/>
            <person name="Drula E."/>
            <person name="Henrissat B."/>
            <person name="Kohler A."/>
            <person name="Grigoriev I.V."/>
            <person name="Martin F.M."/>
            <person name="Hacquard S."/>
        </authorList>
    </citation>
    <scope>NUCLEOTIDE SEQUENCE</scope>
    <source>
        <strain evidence="2">FSSC 5 MPI-SDFR-AT-0091</strain>
    </source>
</reference>
<evidence type="ECO:0000313" key="2">
    <source>
        <dbReference type="EMBL" id="KAH7253306.1"/>
    </source>
</evidence>
<dbReference type="Proteomes" id="UP000736672">
    <property type="component" value="Unassembled WGS sequence"/>
</dbReference>
<proteinExistence type="predicted"/>
<keyword evidence="3" id="KW-1185">Reference proteome</keyword>
<keyword evidence="1" id="KW-0472">Membrane</keyword>
<name>A0A9P9H998_FUSSL</name>
<dbReference type="AlphaFoldDB" id="A0A9P9H998"/>
<feature type="transmembrane region" description="Helical" evidence="1">
    <location>
        <begin position="141"/>
        <end position="162"/>
    </location>
</feature>
<evidence type="ECO:0000256" key="1">
    <source>
        <dbReference type="SAM" id="Phobius"/>
    </source>
</evidence>
<comment type="caution">
    <text evidence="2">The sequence shown here is derived from an EMBL/GenBank/DDBJ whole genome shotgun (WGS) entry which is preliminary data.</text>
</comment>
<accession>A0A9P9H998</accession>
<dbReference type="EMBL" id="JAGTJS010000011">
    <property type="protein sequence ID" value="KAH7253306.1"/>
    <property type="molecule type" value="Genomic_DNA"/>
</dbReference>
<evidence type="ECO:0000313" key="3">
    <source>
        <dbReference type="Proteomes" id="UP000736672"/>
    </source>
</evidence>
<protein>
    <submittedName>
        <fullName evidence="2">Uncharacterized protein</fullName>
    </submittedName>
</protein>
<keyword evidence="1" id="KW-0812">Transmembrane</keyword>